<dbReference type="PANTHER" id="PTHR33164">
    <property type="entry name" value="TRANSCRIPTIONAL REGULATOR, MARR FAMILY"/>
    <property type="match status" value="1"/>
</dbReference>
<accession>A0ABQ6FMW9</accession>
<evidence type="ECO:0000256" key="1">
    <source>
        <dbReference type="ARBA" id="ARBA00004496"/>
    </source>
</evidence>
<feature type="domain" description="HTH marR-type" evidence="9">
    <location>
        <begin position="33"/>
        <end position="163"/>
    </location>
</feature>
<gene>
    <name evidence="10" type="ORF">KDH_24230</name>
</gene>
<dbReference type="SMART" id="SM00347">
    <property type="entry name" value="HTH_MARR"/>
    <property type="match status" value="1"/>
</dbReference>
<evidence type="ECO:0000256" key="5">
    <source>
        <dbReference type="ARBA" id="ARBA00023125"/>
    </source>
</evidence>
<evidence type="ECO:0000256" key="7">
    <source>
        <dbReference type="ARBA" id="ARBA00040307"/>
    </source>
</evidence>
<evidence type="ECO:0000256" key="3">
    <source>
        <dbReference type="ARBA" id="ARBA00023015"/>
    </source>
</evidence>
<dbReference type="Gene3D" id="1.10.10.10">
    <property type="entry name" value="Winged helix-like DNA-binding domain superfamily/Winged helix DNA-binding domain"/>
    <property type="match status" value="1"/>
</dbReference>
<keyword evidence="4" id="KW-0843">Virulence</keyword>
<dbReference type="InterPro" id="IPR036390">
    <property type="entry name" value="WH_DNA-bd_sf"/>
</dbReference>
<dbReference type="Pfam" id="PF22381">
    <property type="entry name" value="Staph_reg_Sar_Rot"/>
    <property type="match status" value="1"/>
</dbReference>
<protein>
    <recommendedName>
        <fullName evidence="7">HTH-type transcriptional regulator MgrA</fullName>
    </recommendedName>
</protein>
<name>A0ABQ6FMW9_9CHLR</name>
<dbReference type="InterPro" id="IPR039422">
    <property type="entry name" value="MarR/SlyA-like"/>
</dbReference>
<dbReference type="PROSITE" id="PS50995">
    <property type="entry name" value="HTH_MARR_2"/>
    <property type="match status" value="1"/>
</dbReference>
<evidence type="ECO:0000256" key="2">
    <source>
        <dbReference type="ARBA" id="ARBA00022490"/>
    </source>
</evidence>
<keyword evidence="6" id="KW-0804">Transcription</keyword>
<dbReference type="InterPro" id="IPR023187">
    <property type="entry name" value="Tscrpt_reg_MarR-type_CS"/>
</dbReference>
<evidence type="ECO:0000259" key="9">
    <source>
        <dbReference type="PROSITE" id="PS50995"/>
    </source>
</evidence>
<dbReference type="PRINTS" id="PR00598">
    <property type="entry name" value="HTHMARR"/>
</dbReference>
<proteinExistence type="predicted"/>
<evidence type="ECO:0000313" key="11">
    <source>
        <dbReference type="Proteomes" id="UP001344906"/>
    </source>
</evidence>
<dbReference type="InterPro" id="IPR000835">
    <property type="entry name" value="HTH_MarR-typ"/>
</dbReference>
<dbReference type="PANTHER" id="PTHR33164:SF5">
    <property type="entry name" value="ORGANIC HYDROPEROXIDE RESISTANCE TRANSCRIPTIONAL REGULATOR"/>
    <property type="match status" value="1"/>
</dbReference>
<keyword evidence="11" id="KW-1185">Reference proteome</keyword>
<dbReference type="InterPro" id="IPR036388">
    <property type="entry name" value="WH-like_DNA-bd_sf"/>
</dbReference>
<dbReference type="InterPro" id="IPR055166">
    <property type="entry name" value="Transc_reg_Sar_Rot_HTH"/>
</dbReference>
<reference evidence="10 11" key="1">
    <citation type="submission" date="2023-02" db="EMBL/GenBank/DDBJ databases">
        <title>Dictyobacter halimunensis sp. nov., a new member of the class Ktedonobacteria from forest soil in a geothermal area.</title>
        <authorList>
            <person name="Rachmania M.K."/>
            <person name="Ningsih F."/>
            <person name="Sakai Y."/>
            <person name="Yabe S."/>
            <person name="Yokota A."/>
            <person name="Sjamsuridzal W."/>
        </authorList>
    </citation>
    <scope>NUCLEOTIDE SEQUENCE [LARGE SCALE GENOMIC DNA]</scope>
    <source>
        <strain evidence="10 11">S3.2.2.5</strain>
    </source>
</reference>
<organism evidence="10 11">
    <name type="scientific">Dictyobacter halimunensis</name>
    <dbReference type="NCBI Taxonomy" id="3026934"/>
    <lineage>
        <taxon>Bacteria</taxon>
        <taxon>Bacillati</taxon>
        <taxon>Chloroflexota</taxon>
        <taxon>Ktedonobacteria</taxon>
        <taxon>Ktedonobacterales</taxon>
        <taxon>Dictyobacteraceae</taxon>
        <taxon>Dictyobacter</taxon>
    </lineage>
</organism>
<comment type="subcellular location">
    <subcellularLocation>
        <location evidence="1">Cytoplasm</location>
    </subcellularLocation>
</comment>
<keyword evidence="2" id="KW-0963">Cytoplasm</keyword>
<dbReference type="SUPFAM" id="SSF46785">
    <property type="entry name" value="Winged helix' DNA-binding domain"/>
    <property type="match status" value="1"/>
</dbReference>
<dbReference type="EMBL" id="BSRI01000001">
    <property type="protein sequence ID" value="GLV55579.1"/>
    <property type="molecule type" value="Genomic_DNA"/>
</dbReference>
<evidence type="ECO:0000256" key="4">
    <source>
        <dbReference type="ARBA" id="ARBA00023026"/>
    </source>
</evidence>
<dbReference type="PROSITE" id="PS01117">
    <property type="entry name" value="HTH_MARR_1"/>
    <property type="match status" value="1"/>
</dbReference>
<evidence type="ECO:0000256" key="6">
    <source>
        <dbReference type="ARBA" id="ARBA00023163"/>
    </source>
</evidence>
<keyword evidence="5" id="KW-0238">DNA-binding</keyword>
<sequence length="169" mass="19336">MGDENVEEHWPFEGMNSDVEGGTLSEEKKIRISDMLCFALYSASRAAIDAYRPLLDELELTYPQYLVMLVLWERQSCSVKDLGQLLHLDSGTLSPLLKRLEVVGYIARQRRRSDQRVVDIVLTEEGGNIKALASTIPQKISCQYGIEYDEYRDLLERLKKLTDHLSSPQ</sequence>
<evidence type="ECO:0000313" key="10">
    <source>
        <dbReference type="EMBL" id="GLV55579.1"/>
    </source>
</evidence>
<dbReference type="Proteomes" id="UP001344906">
    <property type="component" value="Unassembled WGS sequence"/>
</dbReference>
<keyword evidence="3" id="KW-0805">Transcription regulation</keyword>
<feature type="region of interest" description="Disordered" evidence="8">
    <location>
        <begin position="1"/>
        <end position="20"/>
    </location>
</feature>
<comment type="caution">
    <text evidence="10">The sequence shown here is derived from an EMBL/GenBank/DDBJ whole genome shotgun (WGS) entry which is preliminary data.</text>
</comment>
<evidence type="ECO:0000256" key="8">
    <source>
        <dbReference type="SAM" id="MobiDB-lite"/>
    </source>
</evidence>